<dbReference type="GO" id="GO:0003729">
    <property type="term" value="F:mRNA binding"/>
    <property type="evidence" value="ECO:0007669"/>
    <property type="project" value="TreeGrafter"/>
</dbReference>
<dbReference type="InterPro" id="IPR016024">
    <property type="entry name" value="ARM-type_fold"/>
</dbReference>
<accession>A0AAD2CDF6</accession>
<organism evidence="2 3">
    <name type="scientific">Cylindrotheca closterium</name>
    <dbReference type="NCBI Taxonomy" id="2856"/>
    <lineage>
        <taxon>Eukaryota</taxon>
        <taxon>Sar</taxon>
        <taxon>Stramenopiles</taxon>
        <taxon>Ochrophyta</taxon>
        <taxon>Bacillariophyta</taxon>
        <taxon>Bacillariophyceae</taxon>
        <taxon>Bacillariophycidae</taxon>
        <taxon>Bacillariales</taxon>
        <taxon>Bacillariaceae</taxon>
        <taxon>Cylindrotheca</taxon>
    </lineage>
</organism>
<dbReference type="PANTHER" id="PTHR12412">
    <property type="entry name" value="CAP BINDING PROTEIN"/>
    <property type="match status" value="1"/>
</dbReference>
<evidence type="ECO:0000313" key="3">
    <source>
        <dbReference type="Proteomes" id="UP001295423"/>
    </source>
</evidence>
<reference evidence="2" key="1">
    <citation type="submission" date="2023-08" db="EMBL/GenBank/DDBJ databases">
        <authorList>
            <person name="Audoor S."/>
            <person name="Bilcke G."/>
        </authorList>
    </citation>
    <scope>NUCLEOTIDE SEQUENCE</scope>
</reference>
<feature type="compositionally biased region" description="Basic residues" evidence="1">
    <location>
        <begin position="1"/>
        <end position="26"/>
    </location>
</feature>
<dbReference type="Proteomes" id="UP001295423">
    <property type="component" value="Unassembled WGS sequence"/>
</dbReference>
<dbReference type="EMBL" id="CAKOGP040000001">
    <property type="protein sequence ID" value="CAJ1917333.1"/>
    <property type="molecule type" value="Genomic_DNA"/>
</dbReference>
<comment type="caution">
    <text evidence="2">The sequence shown here is derived from an EMBL/GenBank/DDBJ whole genome shotgun (WGS) entry which is preliminary data.</text>
</comment>
<dbReference type="InterPro" id="IPR027159">
    <property type="entry name" value="CBP80"/>
</dbReference>
<dbReference type="PANTHER" id="PTHR12412:SF2">
    <property type="entry name" value="NUCLEAR CAP-BINDING PROTEIN SUBUNIT 1"/>
    <property type="match status" value="1"/>
</dbReference>
<dbReference type="GO" id="GO:0005634">
    <property type="term" value="C:nucleus"/>
    <property type="evidence" value="ECO:0007669"/>
    <property type="project" value="TreeGrafter"/>
</dbReference>
<dbReference type="GO" id="GO:0006406">
    <property type="term" value="P:mRNA export from nucleus"/>
    <property type="evidence" value="ECO:0007669"/>
    <property type="project" value="InterPro"/>
</dbReference>
<dbReference type="AlphaFoldDB" id="A0AAD2CDF6"/>
<dbReference type="SUPFAM" id="SSF48371">
    <property type="entry name" value="ARM repeat"/>
    <property type="match status" value="1"/>
</dbReference>
<dbReference type="Gene3D" id="1.25.40.180">
    <property type="match status" value="2"/>
</dbReference>
<name>A0AAD2CDF6_9STRA</name>
<evidence type="ECO:0000313" key="2">
    <source>
        <dbReference type="EMBL" id="CAJ1917333.1"/>
    </source>
</evidence>
<dbReference type="GO" id="GO:0005846">
    <property type="term" value="C:nuclear cap binding complex"/>
    <property type="evidence" value="ECO:0007669"/>
    <property type="project" value="InterPro"/>
</dbReference>
<evidence type="ECO:0008006" key="4">
    <source>
        <dbReference type="Google" id="ProtNLM"/>
    </source>
</evidence>
<gene>
    <name evidence="2" type="ORF">CYCCA115_LOCUS778</name>
</gene>
<evidence type="ECO:0000256" key="1">
    <source>
        <dbReference type="SAM" id="MobiDB-lite"/>
    </source>
</evidence>
<protein>
    <recommendedName>
        <fullName evidence="4">Nuclear cap-binding protein subunit 1</fullName>
    </recommendedName>
</protein>
<keyword evidence="3" id="KW-1185">Reference proteome</keyword>
<feature type="region of interest" description="Disordered" evidence="1">
    <location>
        <begin position="314"/>
        <end position="341"/>
    </location>
</feature>
<proteinExistence type="predicted"/>
<sequence>MDHRRGGRGGRHYRGRRGGRGGRFRHQPYNSRGPPRRGGRGHSSNRVGGGPNQLDPDTILVRQVASFISRAGELKNLKPSVNAEMRPVESTTANNINDLTPVLCAQDKVEMLCKFQPPGTQAAKPIDLAGKLGHLVVSCAAGLPLQTPCYAALTLSIHEQLKGGPYQGFAKRCVDYAMRNIGRDLDVILLLGKEKTQAGCRAKLLLRYLAILGKIGVVKTFESEPSVDPNKMTVFDLLCLMVDLAKAAAEQHRNMAAASVLVFLVLSTLPYIVGSVPPGAISEKLLTPIESFLKAYKSTYSPGVGMTAVLLKEEQAEEDDDADEDDEEEEDDDDDDDTTGQVCDSLQDLFRSCKNLGQEGQSTRFCLPIDAPWKGLVRSNPENPAETQPTTFVEEAYYLSLPECHTVSHLMQGDSQFKLECFNLEGIVFGRLPIFGSPPDPEDEEDMEDEAAKSEQFKAYEKGFGLMDRYFIAETIRDCLISHESSVTDTGLEHGGAKTAAEELISVAHVFSGENPALGFEFAILENMLALITQASQGSSLRQTYLSRVLLELVRLDPGRFSPTLAIGLGTLFNDYMPALVPSARENLSRWFCFHLVNTDYQWPTAYWKIYESYAIKTTASSRGTFVRRALNLMAENTSDPSDIISRCFSETKGLTNELVGRTRHALVAYPADSPMDALEKELRSRIWDKEEDPSLLGEFLMGDEVASKANGGSWFRTEVLIRVLMEPAKQAKEAMVASLEPSGDDEDKMDEGEGAAKDFQVIITEALIRYKQILTGAIGKDAEANGGGHEDAVISGGAVLLNQVESFASFHSGLLDGVVACLVRQKIIGFFSVLKWALSDTGDAPVTDLVSRWSSYATCAVRESVVAMDEESNPAGMTIDSATAATDEAFCGQVMTMLFQGLQYAIKRVVALLSTSTEKKLNPLQVELLQGMKDLTSRSKSILITYLQQGKGTRKGVLPDAIEEAFVKLDLSGPALAQLCEGQQPAVALLRKSLESS</sequence>
<dbReference type="GO" id="GO:0000184">
    <property type="term" value="P:nuclear-transcribed mRNA catabolic process, nonsense-mediated decay"/>
    <property type="evidence" value="ECO:0007669"/>
    <property type="project" value="TreeGrafter"/>
</dbReference>
<feature type="region of interest" description="Disordered" evidence="1">
    <location>
        <begin position="1"/>
        <end position="56"/>
    </location>
</feature>
<feature type="compositionally biased region" description="Acidic residues" evidence="1">
    <location>
        <begin position="315"/>
        <end position="338"/>
    </location>
</feature>
<dbReference type="GO" id="GO:0000339">
    <property type="term" value="F:RNA cap binding"/>
    <property type="evidence" value="ECO:0007669"/>
    <property type="project" value="InterPro"/>
</dbReference>